<gene>
    <name evidence="2" type="ORF">GCM10009020_32720</name>
</gene>
<accession>A0AAV3TD72</accession>
<comment type="caution">
    <text evidence="2">The sequence shown here is derived from an EMBL/GenBank/DDBJ whole genome shotgun (WGS) entry which is preliminary data.</text>
</comment>
<evidence type="ECO:0000313" key="2">
    <source>
        <dbReference type="EMBL" id="GAA0681161.1"/>
    </source>
</evidence>
<dbReference type="RefSeq" id="WP_343775248.1">
    <property type="nucleotide sequence ID" value="NZ_BAAADV010000007.1"/>
</dbReference>
<name>A0AAV3TD72_9EURY</name>
<dbReference type="EMBL" id="BAAADV010000007">
    <property type="protein sequence ID" value="GAA0681161.1"/>
    <property type="molecule type" value="Genomic_DNA"/>
</dbReference>
<organism evidence="2 3">
    <name type="scientific">Natronoarchaeum mannanilyticum</name>
    <dbReference type="NCBI Taxonomy" id="926360"/>
    <lineage>
        <taxon>Archaea</taxon>
        <taxon>Methanobacteriati</taxon>
        <taxon>Methanobacteriota</taxon>
        <taxon>Stenosarchaea group</taxon>
        <taxon>Halobacteria</taxon>
        <taxon>Halobacteriales</taxon>
        <taxon>Natronoarchaeaceae</taxon>
    </lineage>
</organism>
<evidence type="ECO:0000256" key="1">
    <source>
        <dbReference type="SAM" id="Phobius"/>
    </source>
</evidence>
<protein>
    <submittedName>
        <fullName evidence="2">Uncharacterized protein</fullName>
    </submittedName>
</protein>
<keyword evidence="1" id="KW-0472">Membrane</keyword>
<dbReference type="AlphaFoldDB" id="A0AAV3TD72"/>
<reference evidence="2 3" key="1">
    <citation type="journal article" date="2019" name="Int. J. Syst. Evol. Microbiol.">
        <title>The Global Catalogue of Microorganisms (GCM) 10K type strain sequencing project: providing services to taxonomists for standard genome sequencing and annotation.</title>
        <authorList>
            <consortium name="The Broad Institute Genomics Platform"/>
            <consortium name="The Broad Institute Genome Sequencing Center for Infectious Disease"/>
            <person name="Wu L."/>
            <person name="Ma J."/>
        </authorList>
    </citation>
    <scope>NUCLEOTIDE SEQUENCE [LARGE SCALE GENOMIC DNA]</scope>
    <source>
        <strain evidence="2 3">JCM 16328</strain>
    </source>
</reference>
<keyword evidence="1" id="KW-1133">Transmembrane helix</keyword>
<proteinExistence type="predicted"/>
<keyword evidence="1" id="KW-0812">Transmembrane</keyword>
<sequence>MKIHIKVFIILIISMSVYIAGGGALAAESHHIQKSQEDINTSQGYDIYANISSDNVATVEYEKNGRTIARPLATFTVDGYPEQFEGPSLDKGENWSVSVDLNNRFNVSKSSHQVEVVTLDNSYDRTIEKEYDLEDPDIPATRIQDVEVIETTYDGEPTAAVDVVFENPSPRGYSGNVYAHTLQTISARSVAIVPVNQNTTVSRIHLREGPDEEVEGELRMTTARLDEDKGLRDQVWFRGTADGETEWQREPYEPVGYRNTEDSYRYDTDEGFLESKGISPKQAAAGAALGIGFLIFLFRGRSKW</sequence>
<keyword evidence="3" id="KW-1185">Reference proteome</keyword>
<feature type="transmembrane region" description="Helical" evidence="1">
    <location>
        <begin position="283"/>
        <end position="300"/>
    </location>
</feature>
<dbReference type="Proteomes" id="UP001500420">
    <property type="component" value="Unassembled WGS sequence"/>
</dbReference>
<evidence type="ECO:0000313" key="3">
    <source>
        <dbReference type="Proteomes" id="UP001500420"/>
    </source>
</evidence>